<evidence type="ECO:0000313" key="2">
    <source>
        <dbReference type="Proteomes" id="UP000827974"/>
    </source>
</evidence>
<keyword evidence="2" id="KW-1185">Reference proteome</keyword>
<dbReference type="EMBL" id="MZ443786">
    <property type="protein sequence ID" value="QZE59444.1"/>
    <property type="molecule type" value="Genomic_DNA"/>
</dbReference>
<accession>A0AAE7XMZ6</accession>
<proteinExistence type="predicted"/>
<organism evidence="1 2">
    <name type="scientific">Erwinia phage pEa_SNUABM_2</name>
    <dbReference type="NCBI Taxonomy" id="2869547"/>
    <lineage>
        <taxon>Viruses</taxon>
        <taxon>Duplodnaviria</taxon>
        <taxon>Heunggongvirae</taxon>
        <taxon>Uroviricota</taxon>
        <taxon>Caudoviricetes</taxon>
        <taxon>Alexandravirus</taxon>
        <taxon>Alexandravirus SNUABM2</taxon>
    </lineage>
</organism>
<dbReference type="Proteomes" id="UP000827974">
    <property type="component" value="Segment"/>
</dbReference>
<gene>
    <name evidence="1" type="ORF">pEaSNUABM2_00200</name>
</gene>
<name>A0AAE7XMZ6_9CAUD</name>
<sequence>MQYIATLFGLASKETNMPNVLFFDARDGITKTQMRDMTFAKQNAHRARSVLGVGSKLNPVAGQHGNKYFPTFAKYASDKNWAPATYDIIMQENTVGFSSHVSDPDITDYQSYDATRAEYFPDYTIRKGTIVFNCPFDVKMYFPKCAAVATSGTNSQFGRFPSTLHLKTYNGSVTTTAPTNSDQFRTGYGYPPISPVDVYTTTNVNFQYAMAMKACSVGTDGGNFADMHLPYRDDGLFWAPREAADETVNLAFGLFYWKALNTLVMLDDNDYDVPYELIPGTRPTFKFKATRLSI</sequence>
<reference evidence="1 2" key="1">
    <citation type="submission" date="2021-06" db="EMBL/GenBank/DDBJ databases">
        <title>Complete genome sequence of Erwinia phage pEa_SNUABM_2.</title>
        <authorList>
            <person name="Kim S.G."/>
            <person name="Park S.C."/>
        </authorList>
    </citation>
    <scope>NUCLEOTIDE SEQUENCE [LARGE SCALE GENOMIC DNA]</scope>
</reference>
<evidence type="ECO:0000313" key="1">
    <source>
        <dbReference type="EMBL" id="QZE59444.1"/>
    </source>
</evidence>
<protein>
    <submittedName>
        <fullName evidence="1">Uncharacterized protein</fullName>
    </submittedName>
</protein>